<reference evidence="17" key="2">
    <citation type="submission" date="2021-09" db="EMBL/GenBank/DDBJ databases">
        <authorList>
            <person name="Jia N."/>
            <person name="Wang J."/>
            <person name="Shi W."/>
            <person name="Du L."/>
            <person name="Sun Y."/>
            <person name="Zhan W."/>
            <person name="Jiang J."/>
            <person name="Wang Q."/>
            <person name="Zhang B."/>
            <person name="Ji P."/>
            <person name="Sakyi L.B."/>
            <person name="Cui X."/>
            <person name="Yuan T."/>
            <person name="Jiang B."/>
            <person name="Yang W."/>
            <person name="Lam T.T.-Y."/>
            <person name="Chang Q."/>
            <person name="Ding S."/>
            <person name="Wang X."/>
            <person name="Zhu J."/>
            <person name="Ruan X."/>
            <person name="Zhao L."/>
            <person name="Wei J."/>
            <person name="Que T."/>
            <person name="Du C."/>
            <person name="Cheng J."/>
            <person name="Dai P."/>
            <person name="Han X."/>
            <person name="Huang E."/>
            <person name="Gao Y."/>
            <person name="Liu J."/>
            <person name="Shao H."/>
            <person name="Ye R."/>
            <person name="Li L."/>
            <person name="Wei W."/>
            <person name="Wang X."/>
            <person name="Wang C."/>
            <person name="Huo Q."/>
            <person name="Li W."/>
            <person name="Guo W."/>
            <person name="Chen H."/>
            <person name="Chen S."/>
            <person name="Zhou L."/>
            <person name="Zhou L."/>
            <person name="Ni X."/>
            <person name="Tian J."/>
            <person name="Zhou Y."/>
            <person name="Sheng Y."/>
            <person name="Liu T."/>
            <person name="Pan Y."/>
            <person name="Xia L."/>
            <person name="Li J."/>
            <person name="Zhao F."/>
            <person name="Cao W."/>
        </authorList>
    </citation>
    <scope>NUCLEOTIDE SEQUENCE</scope>
    <source>
        <strain evidence="17">Rmic-2018</strain>
        <tissue evidence="17">Larvae</tissue>
    </source>
</reference>
<dbReference type="GO" id="GO:0005634">
    <property type="term" value="C:nucleus"/>
    <property type="evidence" value="ECO:0007669"/>
    <property type="project" value="UniProtKB-SubCell"/>
</dbReference>
<keyword evidence="8" id="KW-0833">Ubl conjugation pathway</keyword>
<gene>
    <name evidence="17" type="ORF">HPB51_025321</name>
</gene>
<evidence type="ECO:0000256" key="4">
    <source>
        <dbReference type="ARBA" id="ARBA00022490"/>
    </source>
</evidence>
<evidence type="ECO:0000313" key="17">
    <source>
        <dbReference type="EMBL" id="KAH8042689.1"/>
    </source>
</evidence>
<dbReference type="VEuPathDB" id="VectorBase:LOC119162267"/>
<dbReference type="PANTHER" id="PTHR46116">
    <property type="entry name" value="(E3-INDEPENDENT) E2 UBIQUITIN-CONJUGATING ENZYME"/>
    <property type="match status" value="1"/>
</dbReference>
<evidence type="ECO:0000256" key="11">
    <source>
        <dbReference type="ARBA" id="ARBA00039894"/>
    </source>
</evidence>
<keyword evidence="9" id="KW-0067">ATP-binding</keyword>
<organism evidence="17 18">
    <name type="scientific">Rhipicephalus microplus</name>
    <name type="common">Cattle tick</name>
    <name type="synonym">Boophilus microplus</name>
    <dbReference type="NCBI Taxonomy" id="6941"/>
    <lineage>
        <taxon>Eukaryota</taxon>
        <taxon>Metazoa</taxon>
        <taxon>Ecdysozoa</taxon>
        <taxon>Arthropoda</taxon>
        <taxon>Chelicerata</taxon>
        <taxon>Arachnida</taxon>
        <taxon>Acari</taxon>
        <taxon>Parasitiformes</taxon>
        <taxon>Ixodida</taxon>
        <taxon>Ixodoidea</taxon>
        <taxon>Ixodidae</taxon>
        <taxon>Rhipicephalinae</taxon>
        <taxon>Rhipicephalus</taxon>
        <taxon>Boophilus</taxon>
    </lineage>
</organism>
<accession>A0A9J6F8L2</accession>
<proteinExistence type="predicted"/>
<evidence type="ECO:0000256" key="6">
    <source>
        <dbReference type="ARBA" id="ARBA00022703"/>
    </source>
</evidence>
<evidence type="ECO:0000256" key="8">
    <source>
        <dbReference type="ARBA" id="ARBA00022786"/>
    </source>
</evidence>
<feature type="region of interest" description="Disordered" evidence="15">
    <location>
        <begin position="196"/>
        <end position="226"/>
    </location>
</feature>
<dbReference type="Pfam" id="PF00179">
    <property type="entry name" value="UQ_con"/>
    <property type="match status" value="2"/>
</dbReference>
<feature type="domain" description="UBC core" evidence="16">
    <location>
        <begin position="28"/>
        <end position="194"/>
    </location>
</feature>
<feature type="compositionally biased region" description="Basic residues" evidence="15">
    <location>
        <begin position="1"/>
        <end position="14"/>
    </location>
</feature>
<evidence type="ECO:0000256" key="2">
    <source>
        <dbReference type="ARBA" id="ARBA00004496"/>
    </source>
</evidence>
<keyword evidence="4" id="KW-0963">Cytoplasm</keyword>
<evidence type="ECO:0000256" key="9">
    <source>
        <dbReference type="ARBA" id="ARBA00022840"/>
    </source>
</evidence>
<dbReference type="PANTHER" id="PTHR46116:SF26">
    <property type="entry name" value="UBIQUITIN-CONJUGATING ENZYME E2 Z"/>
    <property type="match status" value="1"/>
</dbReference>
<dbReference type="InterPro" id="IPR016135">
    <property type="entry name" value="UBQ-conjugating_enzyme/RWD"/>
</dbReference>
<evidence type="ECO:0000256" key="5">
    <source>
        <dbReference type="ARBA" id="ARBA00022679"/>
    </source>
</evidence>
<dbReference type="SMART" id="SM00212">
    <property type="entry name" value="UBCc"/>
    <property type="match status" value="1"/>
</dbReference>
<evidence type="ECO:0000256" key="1">
    <source>
        <dbReference type="ARBA" id="ARBA00004123"/>
    </source>
</evidence>
<protein>
    <recommendedName>
        <fullName evidence="11">Ubiquitin-conjugating enzyme E2 Z</fullName>
        <ecNumber evidence="3">2.3.2.23</ecNumber>
    </recommendedName>
    <alternativeName>
        <fullName evidence="12">E2 ubiquitin-conjugating enzyme Z</fullName>
    </alternativeName>
    <alternativeName>
        <fullName evidence="14">Ubiquitin carrier protein Z</fullName>
    </alternativeName>
    <alternativeName>
        <fullName evidence="13">Ubiquitin-protein ligase Z</fullName>
    </alternativeName>
</protein>
<dbReference type="AlphaFoldDB" id="A0A9J6F8L2"/>
<dbReference type="GO" id="GO:0006915">
    <property type="term" value="P:apoptotic process"/>
    <property type="evidence" value="ECO:0007669"/>
    <property type="project" value="UniProtKB-KW"/>
</dbReference>
<dbReference type="EMBL" id="JABSTU010000001">
    <property type="protein sequence ID" value="KAH8042689.1"/>
    <property type="molecule type" value="Genomic_DNA"/>
</dbReference>
<dbReference type="PROSITE" id="PS50127">
    <property type="entry name" value="UBC_2"/>
    <property type="match status" value="2"/>
</dbReference>
<feature type="region of interest" description="Disordered" evidence="15">
    <location>
        <begin position="1"/>
        <end position="25"/>
    </location>
</feature>
<keyword evidence="18" id="KW-1185">Reference proteome</keyword>
<feature type="domain" description="UBC core" evidence="16">
    <location>
        <begin position="309"/>
        <end position="463"/>
    </location>
</feature>
<evidence type="ECO:0000259" key="16">
    <source>
        <dbReference type="PROSITE" id="PS50127"/>
    </source>
</evidence>
<evidence type="ECO:0000256" key="3">
    <source>
        <dbReference type="ARBA" id="ARBA00012486"/>
    </source>
</evidence>
<comment type="caution">
    <text evidence="17">The sequence shown here is derived from an EMBL/GenBank/DDBJ whole genome shotgun (WGS) entry which is preliminary data.</text>
</comment>
<keyword evidence="5" id="KW-0808">Transferase</keyword>
<dbReference type="EC" id="2.3.2.23" evidence="3"/>
<reference evidence="17" key="1">
    <citation type="journal article" date="2020" name="Cell">
        <title>Large-Scale Comparative Analyses of Tick Genomes Elucidate Their Genetic Diversity and Vector Capacities.</title>
        <authorList>
            <consortium name="Tick Genome and Microbiome Consortium (TIGMIC)"/>
            <person name="Jia N."/>
            <person name="Wang J."/>
            <person name="Shi W."/>
            <person name="Du L."/>
            <person name="Sun Y."/>
            <person name="Zhan W."/>
            <person name="Jiang J.F."/>
            <person name="Wang Q."/>
            <person name="Zhang B."/>
            <person name="Ji P."/>
            <person name="Bell-Sakyi L."/>
            <person name="Cui X.M."/>
            <person name="Yuan T.T."/>
            <person name="Jiang B.G."/>
            <person name="Yang W.F."/>
            <person name="Lam T.T."/>
            <person name="Chang Q.C."/>
            <person name="Ding S.J."/>
            <person name="Wang X.J."/>
            <person name="Zhu J.G."/>
            <person name="Ruan X.D."/>
            <person name="Zhao L."/>
            <person name="Wei J.T."/>
            <person name="Ye R.Z."/>
            <person name="Que T.C."/>
            <person name="Du C.H."/>
            <person name="Zhou Y.H."/>
            <person name="Cheng J.X."/>
            <person name="Dai P.F."/>
            <person name="Guo W.B."/>
            <person name="Han X.H."/>
            <person name="Huang E.J."/>
            <person name="Li L.F."/>
            <person name="Wei W."/>
            <person name="Gao Y.C."/>
            <person name="Liu J.Z."/>
            <person name="Shao H.Z."/>
            <person name="Wang X."/>
            <person name="Wang C.C."/>
            <person name="Yang T.C."/>
            <person name="Huo Q.B."/>
            <person name="Li W."/>
            <person name="Chen H.Y."/>
            <person name="Chen S.E."/>
            <person name="Zhou L.G."/>
            <person name="Ni X.B."/>
            <person name="Tian J.H."/>
            <person name="Sheng Y."/>
            <person name="Liu T."/>
            <person name="Pan Y.S."/>
            <person name="Xia L.Y."/>
            <person name="Li J."/>
            <person name="Zhao F."/>
            <person name="Cao W.C."/>
        </authorList>
    </citation>
    <scope>NUCLEOTIDE SEQUENCE</scope>
    <source>
        <strain evidence="17">Rmic-2018</strain>
    </source>
</reference>
<keyword evidence="6" id="KW-0053">Apoptosis</keyword>
<dbReference type="GO" id="GO:0061631">
    <property type="term" value="F:ubiquitin conjugating enzyme activity"/>
    <property type="evidence" value="ECO:0007669"/>
    <property type="project" value="UniProtKB-EC"/>
</dbReference>
<evidence type="ECO:0000256" key="10">
    <source>
        <dbReference type="ARBA" id="ARBA00023242"/>
    </source>
</evidence>
<dbReference type="Proteomes" id="UP000821866">
    <property type="component" value="Chromosome 1"/>
</dbReference>
<dbReference type="CDD" id="cd23809">
    <property type="entry name" value="UBCc_UBE2Z"/>
    <property type="match status" value="1"/>
</dbReference>
<dbReference type="SUPFAM" id="SSF54495">
    <property type="entry name" value="UBC-like"/>
    <property type="match status" value="2"/>
</dbReference>
<evidence type="ECO:0000256" key="13">
    <source>
        <dbReference type="ARBA" id="ARBA00042316"/>
    </source>
</evidence>
<keyword evidence="7" id="KW-0547">Nucleotide-binding</keyword>
<dbReference type="Gene3D" id="3.10.110.10">
    <property type="entry name" value="Ubiquitin Conjugating Enzyme"/>
    <property type="match status" value="2"/>
</dbReference>
<dbReference type="GO" id="GO:0005737">
    <property type="term" value="C:cytoplasm"/>
    <property type="evidence" value="ECO:0007669"/>
    <property type="project" value="UniProtKB-SubCell"/>
</dbReference>
<feature type="compositionally biased region" description="Low complexity" evidence="15">
    <location>
        <begin position="88"/>
        <end position="113"/>
    </location>
</feature>
<comment type="subcellular location">
    <subcellularLocation>
        <location evidence="2">Cytoplasm</location>
    </subcellularLocation>
    <subcellularLocation>
        <location evidence="1">Nucleus</location>
    </subcellularLocation>
</comment>
<dbReference type="GO" id="GO:0005524">
    <property type="term" value="F:ATP binding"/>
    <property type="evidence" value="ECO:0007669"/>
    <property type="project" value="UniProtKB-KW"/>
</dbReference>
<dbReference type="InterPro" id="IPR000608">
    <property type="entry name" value="UBC"/>
</dbReference>
<evidence type="ECO:0000256" key="15">
    <source>
        <dbReference type="SAM" id="MobiDB-lite"/>
    </source>
</evidence>
<dbReference type="GO" id="GO:0043066">
    <property type="term" value="P:negative regulation of apoptotic process"/>
    <property type="evidence" value="ECO:0007669"/>
    <property type="project" value="TreeGrafter"/>
</dbReference>
<sequence length="550" mass="60568">MRPRPAIGRARRTPGSRTSASTRRRLPQCRLRVKRDIMDLLNDPPPGVYVAPAEHNITVMDALVLGPDDTPYEGGFFHFVIQGRHGAPRSASPVCSSRSSRCSVKTRTTTSRATRPRGGRGDSKRYNLIVQHETIRVAVCDAIEACLNGIFDLPSSPEGGDAQDIPGLLRQRENVAPSVCGREGARIAVRERPATTCDMTTPPEKAPDAVASTSTATEENDDDTDNELISAYVDVSSDYESDNDETGKSSAAAMKFAISTAAFHAKSTDAATASAHSSALNLNATLQPSASKTNPWQPNVCEYEETMPQCRLRVKRDIMDLLNDPPPGVYVAPAEHNITVMDALVLGPDDTPYEGGFFHFVIQCPPDYPIKPPRVRFMTTGYGCVRFNPNLYECGKVCLSILGTWTGPAWSPAQCIASVLLSIQSLLCENPYHNEPGYETERRPGDFKRYNLIVQHETIRVSVCDAIEACLNGSSTCPAPLREVMLKTFPDYYDKYEAVVVSNKDLTGMFMEDPVGAKRGQFQYKTLLKRLQALKGRVQEWLKATRERSE</sequence>
<keyword evidence="10" id="KW-0539">Nucleus</keyword>
<evidence type="ECO:0000256" key="12">
    <source>
        <dbReference type="ARBA" id="ARBA00041798"/>
    </source>
</evidence>
<evidence type="ECO:0000256" key="7">
    <source>
        <dbReference type="ARBA" id="ARBA00022741"/>
    </source>
</evidence>
<feature type="region of interest" description="Disordered" evidence="15">
    <location>
        <begin position="88"/>
        <end position="123"/>
    </location>
</feature>
<dbReference type="GO" id="GO:0004869">
    <property type="term" value="F:cysteine-type endopeptidase inhibitor activity"/>
    <property type="evidence" value="ECO:0007669"/>
    <property type="project" value="TreeGrafter"/>
</dbReference>
<evidence type="ECO:0000256" key="14">
    <source>
        <dbReference type="ARBA" id="ARBA00042401"/>
    </source>
</evidence>
<name>A0A9J6F8L2_RHIMP</name>
<evidence type="ECO:0000313" key="18">
    <source>
        <dbReference type="Proteomes" id="UP000821866"/>
    </source>
</evidence>